<dbReference type="AlphaFoldDB" id="A0ABD6DGR0"/>
<accession>A0ABD6DGR0</accession>
<reference evidence="1 2" key="1">
    <citation type="journal article" date="2019" name="Int. J. Syst. Evol. Microbiol.">
        <title>The Global Catalogue of Microorganisms (GCM) 10K type strain sequencing project: providing services to taxonomists for standard genome sequencing and annotation.</title>
        <authorList>
            <consortium name="The Broad Institute Genomics Platform"/>
            <consortium name="The Broad Institute Genome Sequencing Center for Infectious Disease"/>
            <person name="Wu L."/>
            <person name="Ma J."/>
        </authorList>
    </citation>
    <scope>NUCLEOTIDE SEQUENCE [LARGE SCALE GENOMIC DNA]</scope>
    <source>
        <strain evidence="1 2">CGMCC 1.10390</strain>
    </source>
</reference>
<dbReference type="EMBL" id="JBHUDO010000002">
    <property type="protein sequence ID" value="MFD1645519.1"/>
    <property type="molecule type" value="Genomic_DNA"/>
</dbReference>
<comment type="caution">
    <text evidence="1">The sequence shown here is derived from an EMBL/GenBank/DDBJ whole genome shotgun (WGS) entry which is preliminary data.</text>
</comment>
<dbReference type="RefSeq" id="WP_256398965.1">
    <property type="nucleotide sequence ID" value="NZ_JANHJR010000001.1"/>
</dbReference>
<sequence length="40" mass="4760">MQRLEPYREENYEHAPSTAIHAAGTYYDIDRLVVYDMILD</sequence>
<evidence type="ECO:0000313" key="1">
    <source>
        <dbReference type="EMBL" id="MFD1645519.1"/>
    </source>
</evidence>
<dbReference type="Proteomes" id="UP001597034">
    <property type="component" value="Unassembled WGS sequence"/>
</dbReference>
<name>A0ABD6DGR0_9EURY</name>
<organism evidence="1 2">
    <name type="scientific">Haloarchaeobius litoreus</name>
    <dbReference type="NCBI Taxonomy" id="755306"/>
    <lineage>
        <taxon>Archaea</taxon>
        <taxon>Methanobacteriati</taxon>
        <taxon>Methanobacteriota</taxon>
        <taxon>Stenosarchaea group</taxon>
        <taxon>Halobacteria</taxon>
        <taxon>Halobacteriales</taxon>
        <taxon>Halorubellaceae</taxon>
        <taxon>Haloarchaeobius</taxon>
    </lineage>
</organism>
<proteinExistence type="predicted"/>
<evidence type="ECO:0000313" key="2">
    <source>
        <dbReference type="Proteomes" id="UP001597034"/>
    </source>
</evidence>
<keyword evidence="2" id="KW-1185">Reference proteome</keyword>
<gene>
    <name evidence="1" type="ORF">ACFSBL_07475</name>
</gene>
<protein>
    <submittedName>
        <fullName evidence="1">Uncharacterized protein</fullName>
    </submittedName>
</protein>